<proteinExistence type="predicted"/>
<reference evidence="1" key="1">
    <citation type="submission" date="2016-03" db="EMBL/GenBank/DDBJ databases">
        <title>Mechanisms controlling the formation of the plant cell surface in tip-growing cells are functionally conserved among land plants.</title>
        <authorList>
            <person name="Honkanen S."/>
            <person name="Jones V.A."/>
            <person name="Morieri G."/>
            <person name="Champion C."/>
            <person name="Hetherington A.J."/>
            <person name="Kelly S."/>
            <person name="Saint-Marcoux D."/>
            <person name="Proust H."/>
            <person name="Prescott H."/>
            <person name="Dolan L."/>
        </authorList>
    </citation>
    <scope>NUCLEOTIDE SEQUENCE [LARGE SCALE GENOMIC DNA]</scope>
    <source>
        <tissue evidence="1">Whole gametophyte</tissue>
    </source>
</reference>
<name>A0A176VX02_MARPO</name>
<dbReference type="AlphaFoldDB" id="A0A176VX02"/>
<gene>
    <name evidence="1" type="ORF">AXG93_4620s1000</name>
</gene>
<organism evidence="1 2">
    <name type="scientific">Marchantia polymorpha subsp. ruderalis</name>
    <dbReference type="NCBI Taxonomy" id="1480154"/>
    <lineage>
        <taxon>Eukaryota</taxon>
        <taxon>Viridiplantae</taxon>
        <taxon>Streptophyta</taxon>
        <taxon>Embryophyta</taxon>
        <taxon>Marchantiophyta</taxon>
        <taxon>Marchantiopsida</taxon>
        <taxon>Marchantiidae</taxon>
        <taxon>Marchantiales</taxon>
        <taxon>Marchantiaceae</taxon>
        <taxon>Marchantia</taxon>
    </lineage>
</organism>
<accession>A0A176VX02</accession>
<comment type="caution">
    <text evidence="1">The sequence shown here is derived from an EMBL/GenBank/DDBJ whole genome shotgun (WGS) entry which is preliminary data.</text>
</comment>
<dbReference type="Proteomes" id="UP000077202">
    <property type="component" value="Unassembled WGS sequence"/>
</dbReference>
<sequence length="165" mass="18646">MICWITRREKGKAIMTEGVVARRNQVPSARIRVRVSLEKPAEILVVLSDTKEYLVALKKIAERVIPLLKYLDTKLGKYAGTTNNGSYVELVRNRTRAKVAATSAAASKERQLQETEVKYEREHAHAAELTAKMKALAECEAARISDQEMIEKFEAQCNELRSQRA</sequence>
<keyword evidence="2" id="KW-1185">Reference proteome</keyword>
<dbReference type="EMBL" id="LVLJ01002341">
    <property type="protein sequence ID" value="OAE25287.1"/>
    <property type="molecule type" value="Genomic_DNA"/>
</dbReference>
<protein>
    <submittedName>
        <fullName evidence="1">Uncharacterized protein</fullName>
    </submittedName>
</protein>
<evidence type="ECO:0000313" key="1">
    <source>
        <dbReference type="EMBL" id="OAE25287.1"/>
    </source>
</evidence>
<evidence type="ECO:0000313" key="2">
    <source>
        <dbReference type="Proteomes" id="UP000077202"/>
    </source>
</evidence>